<sequence>MSKRPGDPVREQTGHGSRQLQPPQTAFQHRETSARPAGNDVVASPNCLPIACQPISGRELPWLDSSAYVSLLTPNRLEPDYMRVHLTTNTKDDRNNSSRTAYSLKTIDGGRGIDSVCASQRATTLRLDASVMALASRLKGSIGVSTHCIRCSLPYSRRR</sequence>
<dbReference type="EMBL" id="ML211021">
    <property type="protein sequence ID" value="TFK91390.1"/>
    <property type="molecule type" value="Genomic_DNA"/>
</dbReference>
<organism evidence="2 3">
    <name type="scientific">Polyporus arcularius HHB13444</name>
    <dbReference type="NCBI Taxonomy" id="1314778"/>
    <lineage>
        <taxon>Eukaryota</taxon>
        <taxon>Fungi</taxon>
        <taxon>Dikarya</taxon>
        <taxon>Basidiomycota</taxon>
        <taxon>Agaricomycotina</taxon>
        <taxon>Agaricomycetes</taxon>
        <taxon>Polyporales</taxon>
        <taxon>Polyporaceae</taxon>
        <taxon>Polyporus</taxon>
    </lineage>
</organism>
<dbReference type="AlphaFoldDB" id="A0A5C3PSP4"/>
<dbReference type="Proteomes" id="UP000308197">
    <property type="component" value="Unassembled WGS sequence"/>
</dbReference>
<name>A0A5C3PSP4_9APHY</name>
<proteinExistence type="predicted"/>
<accession>A0A5C3PSP4</accession>
<evidence type="ECO:0000313" key="3">
    <source>
        <dbReference type="Proteomes" id="UP000308197"/>
    </source>
</evidence>
<keyword evidence="3" id="KW-1185">Reference proteome</keyword>
<evidence type="ECO:0000313" key="2">
    <source>
        <dbReference type="EMBL" id="TFK91390.1"/>
    </source>
</evidence>
<feature type="region of interest" description="Disordered" evidence="1">
    <location>
        <begin position="1"/>
        <end position="40"/>
    </location>
</feature>
<feature type="compositionally biased region" description="Basic and acidic residues" evidence="1">
    <location>
        <begin position="1"/>
        <end position="13"/>
    </location>
</feature>
<protein>
    <submittedName>
        <fullName evidence="2">Uncharacterized protein</fullName>
    </submittedName>
</protein>
<reference evidence="2 3" key="1">
    <citation type="journal article" date="2019" name="Nat. Ecol. Evol.">
        <title>Megaphylogeny resolves global patterns of mushroom evolution.</title>
        <authorList>
            <person name="Varga T."/>
            <person name="Krizsan K."/>
            <person name="Foldi C."/>
            <person name="Dima B."/>
            <person name="Sanchez-Garcia M."/>
            <person name="Sanchez-Ramirez S."/>
            <person name="Szollosi G.J."/>
            <person name="Szarkandi J.G."/>
            <person name="Papp V."/>
            <person name="Albert L."/>
            <person name="Andreopoulos W."/>
            <person name="Angelini C."/>
            <person name="Antonin V."/>
            <person name="Barry K.W."/>
            <person name="Bougher N.L."/>
            <person name="Buchanan P."/>
            <person name="Buyck B."/>
            <person name="Bense V."/>
            <person name="Catcheside P."/>
            <person name="Chovatia M."/>
            <person name="Cooper J."/>
            <person name="Damon W."/>
            <person name="Desjardin D."/>
            <person name="Finy P."/>
            <person name="Geml J."/>
            <person name="Haridas S."/>
            <person name="Hughes K."/>
            <person name="Justo A."/>
            <person name="Karasinski D."/>
            <person name="Kautmanova I."/>
            <person name="Kiss B."/>
            <person name="Kocsube S."/>
            <person name="Kotiranta H."/>
            <person name="LaButti K.M."/>
            <person name="Lechner B.E."/>
            <person name="Liimatainen K."/>
            <person name="Lipzen A."/>
            <person name="Lukacs Z."/>
            <person name="Mihaltcheva S."/>
            <person name="Morgado L.N."/>
            <person name="Niskanen T."/>
            <person name="Noordeloos M.E."/>
            <person name="Ohm R.A."/>
            <person name="Ortiz-Santana B."/>
            <person name="Ovrebo C."/>
            <person name="Racz N."/>
            <person name="Riley R."/>
            <person name="Savchenko A."/>
            <person name="Shiryaev A."/>
            <person name="Soop K."/>
            <person name="Spirin V."/>
            <person name="Szebenyi C."/>
            <person name="Tomsovsky M."/>
            <person name="Tulloss R.E."/>
            <person name="Uehling J."/>
            <person name="Grigoriev I.V."/>
            <person name="Vagvolgyi C."/>
            <person name="Papp T."/>
            <person name="Martin F.M."/>
            <person name="Miettinen O."/>
            <person name="Hibbett D.S."/>
            <person name="Nagy L.G."/>
        </authorList>
    </citation>
    <scope>NUCLEOTIDE SEQUENCE [LARGE SCALE GENOMIC DNA]</scope>
    <source>
        <strain evidence="2 3">HHB13444</strain>
    </source>
</reference>
<feature type="compositionally biased region" description="Polar residues" evidence="1">
    <location>
        <begin position="14"/>
        <end position="27"/>
    </location>
</feature>
<evidence type="ECO:0000256" key="1">
    <source>
        <dbReference type="SAM" id="MobiDB-lite"/>
    </source>
</evidence>
<gene>
    <name evidence="2" type="ORF">K466DRAFT_322475</name>
</gene>
<dbReference type="InParanoid" id="A0A5C3PSP4"/>